<feature type="binding site" evidence="14">
    <location>
        <position position="391"/>
    </location>
    <ligand>
        <name>Zn(2+)</name>
        <dbReference type="ChEBI" id="CHEBI:29105"/>
    </ligand>
</feature>
<evidence type="ECO:0000256" key="10">
    <source>
        <dbReference type="ARBA" id="ARBA00022984"/>
    </source>
</evidence>
<evidence type="ECO:0000256" key="4">
    <source>
        <dbReference type="ARBA" id="ARBA00022519"/>
    </source>
</evidence>
<keyword evidence="13 14" id="KW-0961">Cell wall biogenesis/degradation</keyword>
<feature type="domain" description="Penicillin-binding protein dimerisation" evidence="16">
    <location>
        <begin position="64"/>
        <end position="235"/>
    </location>
</feature>
<evidence type="ECO:0000256" key="5">
    <source>
        <dbReference type="ARBA" id="ARBA00022645"/>
    </source>
</evidence>
<feature type="transmembrane region" description="Helical" evidence="14">
    <location>
        <begin position="21"/>
        <end position="40"/>
    </location>
</feature>
<evidence type="ECO:0000256" key="7">
    <source>
        <dbReference type="ARBA" id="ARBA00022692"/>
    </source>
</evidence>
<keyword evidence="14" id="KW-0479">Metal-binding</keyword>
<evidence type="ECO:0000256" key="6">
    <source>
        <dbReference type="ARBA" id="ARBA00022670"/>
    </source>
</evidence>
<keyword evidence="6 14" id="KW-0645">Protease</keyword>
<accession>A0YF27</accession>
<keyword evidence="9 14" id="KW-0133">Cell shape</keyword>
<comment type="catalytic activity">
    <reaction evidence="14">
        <text>Preferential cleavage: (Ac)2-L-Lys-D-Ala-|-D-Ala. Also transpeptidation of peptidyl-alanyl moieties that are N-acyl substituents of D-alanine.</text>
        <dbReference type="EC" id="3.4.16.4"/>
    </reaction>
</comment>
<feature type="domain" description="Penicillin-binding protein transpeptidase" evidence="15">
    <location>
        <begin position="267"/>
        <end position="606"/>
    </location>
</feature>
<dbReference type="EC" id="3.4.16.4" evidence="14"/>
<organism evidence="17 18">
    <name type="scientific">marine gamma proteobacterium HTCC2143</name>
    <dbReference type="NCBI Taxonomy" id="247633"/>
    <lineage>
        <taxon>Bacteria</taxon>
        <taxon>Pseudomonadati</taxon>
        <taxon>Pseudomonadota</taxon>
        <taxon>Gammaproteobacteria</taxon>
        <taxon>Cellvibrionales</taxon>
        <taxon>Spongiibacteraceae</taxon>
        <taxon>BD1-7 clade</taxon>
    </lineage>
</organism>
<dbReference type="Pfam" id="PF03717">
    <property type="entry name" value="PBP_dimer"/>
    <property type="match status" value="1"/>
</dbReference>
<dbReference type="GO" id="GO:0008270">
    <property type="term" value="F:zinc ion binding"/>
    <property type="evidence" value="ECO:0007669"/>
    <property type="project" value="UniProtKB-UniRule"/>
</dbReference>
<evidence type="ECO:0000256" key="11">
    <source>
        <dbReference type="ARBA" id="ARBA00022989"/>
    </source>
</evidence>
<keyword evidence="5 14" id="KW-0121">Carboxypeptidase</keyword>
<dbReference type="Pfam" id="PF00905">
    <property type="entry name" value="Transpeptidase"/>
    <property type="match status" value="1"/>
</dbReference>
<keyword evidence="18" id="KW-1185">Reference proteome</keyword>
<gene>
    <name evidence="14" type="primary">mrdA</name>
    <name evidence="17" type="ORF">GP2143_00747</name>
</gene>
<comment type="similarity">
    <text evidence="14">Belongs to the transpeptidase family. MrdA subfamily.</text>
</comment>
<dbReference type="OrthoDB" id="9766847at2"/>
<proteinExistence type="inferred from homology"/>
<feature type="binding site" evidence="14">
    <location>
        <position position="367"/>
    </location>
    <ligand>
        <name>Zn(2+)</name>
        <dbReference type="ChEBI" id="CHEBI:29105"/>
    </ligand>
</feature>
<evidence type="ECO:0000256" key="2">
    <source>
        <dbReference type="ARBA" id="ARBA00004236"/>
    </source>
</evidence>
<evidence type="ECO:0000256" key="3">
    <source>
        <dbReference type="ARBA" id="ARBA00022475"/>
    </source>
</evidence>
<feature type="active site" description="Acyl-ester intermediate" evidence="14">
    <location>
        <position position="326"/>
    </location>
</feature>
<evidence type="ECO:0000256" key="14">
    <source>
        <dbReference type="HAMAP-Rule" id="MF_02081"/>
    </source>
</evidence>
<evidence type="ECO:0000256" key="1">
    <source>
        <dbReference type="ARBA" id="ARBA00004167"/>
    </source>
</evidence>
<comment type="function">
    <text evidence="14">Catalyzes cross-linking of the peptidoglycan cell wall.</text>
</comment>
<dbReference type="GO" id="GO:0008658">
    <property type="term" value="F:penicillin binding"/>
    <property type="evidence" value="ECO:0007669"/>
    <property type="project" value="UniProtKB-UniRule"/>
</dbReference>
<comment type="pathway">
    <text evidence="14">Cell wall biogenesis; peptidoglycan biosynthesis.</text>
</comment>
<dbReference type="InterPro" id="IPR012338">
    <property type="entry name" value="Beta-lactam/transpept-like"/>
</dbReference>
<dbReference type="Proteomes" id="UP000004931">
    <property type="component" value="Unassembled WGS sequence"/>
</dbReference>
<dbReference type="GO" id="GO:0009252">
    <property type="term" value="P:peptidoglycan biosynthetic process"/>
    <property type="evidence" value="ECO:0007669"/>
    <property type="project" value="UniProtKB-UniRule"/>
</dbReference>
<dbReference type="HAMAP" id="MF_02081">
    <property type="entry name" value="MrdA_transpept"/>
    <property type="match status" value="1"/>
</dbReference>
<dbReference type="InterPro" id="IPR001460">
    <property type="entry name" value="PCN-bd_Tpept"/>
</dbReference>
<keyword evidence="14" id="KW-0862">Zinc</keyword>
<keyword evidence="8 14" id="KW-0378">Hydrolase</keyword>
<name>A0YF27_9GAMM</name>
<dbReference type="GO" id="GO:0009002">
    <property type="term" value="F:serine-type D-Ala-D-Ala carboxypeptidase activity"/>
    <property type="evidence" value="ECO:0007669"/>
    <property type="project" value="UniProtKB-UniRule"/>
</dbReference>
<dbReference type="Gene3D" id="3.30.1390.30">
    <property type="entry name" value="Penicillin-binding protein 2a, domain 3"/>
    <property type="match status" value="1"/>
</dbReference>
<dbReference type="Gene3D" id="3.40.710.10">
    <property type="entry name" value="DD-peptidase/beta-lactamase superfamily"/>
    <property type="match status" value="1"/>
</dbReference>
<dbReference type="GO" id="GO:0005886">
    <property type="term" value="C:plasma membrane"/>
    <property type="evidence" value="ECO:0007669"/>
    <property type="project" value="UniProtKB-SubCell"/>
</dbReference>
<protein>
    <recommendedName>
        <fullName evidence="14">Peptidoglycan D,D-transpeptidase MrdA</fullName>
        <ecNumber evidence="14">3.4.16.4</ecNumber>
    </recommendedName>
    <alternativeName>
        <fullName evidence="14">Penicillin-binding protein 2</fullName>
        <shortName evidence="14">PBP-2</shortName>
    </alternativeName>
</protein>
<dbReference type="PANTHER" id="PTHR30627:SF2">
    <property type="entry name" value="PEPTIDOGLYCAN D,D-TRANSPEPTIDASE MRDA"/>
    <property type="match status" value="1"/>
</dbReference>
<comment type="caution">
    <text evidence="17">The sequence shown here is derived from an EMBL/GenBank/DDBJ whole genome shotgun (WGS) entry which is preliminary data.</text>
</comment>
<keyword evidence="10 14" id="KW-0573">Peptidoglycan synthesis</keyword>
<dbReference type="GO" id="GO:0071972">
    <property type="term" value="F:peptidoglycan L,D-transpeptidase activity"/>
    <property type="evidence" value="ECO:0007669"/>
    <property type="project" value="TreeGrafter"/>
</dbReference>
<dbReference type="SUPFAM" id="SSF56519">
    <property type="entry name" value="Penicillin binding protein dimerisation domain"/>
    <property type="match status" value="1"/>
</dbReference>
<feature type="binding site" evidence="14">
    <location>
        <position position="377"/>
    </location>
    <ligand>
        <name>Zn(2+)</name>
        <dbReference type="ChEBI" id="CHEBI:29105"/>
    </ligand>
</feature>
<dbReference type="Gene3D" id="3.90.1310.10">
    <property type="entry name" value="Penicillin-binding protein 2a (Domain 2)"/>
    <property type="match status" value="1"/>
</dbReference>
<keyword evidence="17" id="KW-0131">Cell cycle</keyword>
<evidence type="ECO:0000256" key="12">
    <source>
        <dbReference type="ARBA" id="ARBA00023136"/>
    </source>
</evidence>
<evidence type="ECO:0000256" key="9">
    <source>
        <dbReference type="ARBA" id="ARBA00022960"/>
    </source>
</evidence>
<dbReference type="AlphaFoldDB" id="A0YF27"/>
<dbReference type="GO" id="GO:0071555">
    <property type="term" value="P:cell wall organization"/>
    <property type="evidence" value="ECO:0007669"/>
    <property type="project" value="UniProtKB-KW"/>
</dbReference>
<dbReference type="InterPro" id="IPR050515">
    <property type="entry name" value="Beta-lactam/transpept"/>
</dbReference>
<evidence type="ECO:0000256" key="13">
    <source>
        <dbReference type="ARBA" id="ARBA00023316"/>
    </source>
</evidence>
<comment type="cofactor">
    <cofactor evidence="14">
        <name>Zn(2+)</name>
        <dbReference type="ChEBI" id="CHEBI:29105"/>
    </cofactor>
    <text evidence="14">Binds one Zn(2+) ion per subunit.</text>
</comment>
<dbReference type="SUPFAM" id="SSF56601">
    <property type="entry name" value="beta-lactamase/transpeptidase-like"/>
    <property type="match status" value="1"/>
</dbReference>
<evidence type="ECO:0000259" key="16">
    <source>
        <dbReference type="Pfam" id="PF03717"/>
    </source>
</evidence>
<dbReference type="eggNOG" id="COG0768">
    <property type="taxonomic scope" value="Bacteria"/>
</dbReference>
<comment type="subcellular location">
    <subcellularLocation>
        <location evidence="14">Cell inner membrane</location>
        <topology evidence="14">Single-pass membrane protein</topology>
    </subcellularLocation>
    <subcellularLocation>
        <location evidence="2">Cell membrane</location>
    </subcellularLocation>
    <subcellularLocation>
        <location evidence="1">Membrane</location>
        <topology evidence="1">Single-pass membrane protein</topology>
    </subcellularLocation>
</comment>
<dbReference type="GO" id="GO:0051301">
    <property type="term" value="P:cell division"/>
    <property type="evidence" value="ECO:0007669"/>
    <property type="project" value="UniProtKB-KW"/>
</dbReference>
<dbReference type="NCBIfam" id="TIGR03423">
    <property type="entry name" value="pbp2_mrdA"/>
    <property type="match status" value="1"/>
</dbReference>
<dbReference type="InterPro" id="IPR005311">
    <property type="entry name" value="PBP_dimer"/>
</dbReference>
<keyword evidence="17" id="KW-0132">Cell division</keyword>
<dbReference type="PANTHER" id="PTHR30627">
    <property type="entry name" value="PEPTIDOGLYCAN D,D-TRANSPEPTIDASE"/>
    <property type="match status" value="1"/>
</dbReference>
<evidence type="ECO:0000313" key="18">
    <source>
        <dbReference type="Proteomes" id="UP000004931"/>
    </source>
</evidence>
<evidence type="ECO:0000313" key="17">
    <source>
        <dbReference type="EMBL" id="EAW30622.1"/>
    </source>
</evidence>
<keyword evidence="3 14" id="KW-1003">Cell membrane</keyword>
<evidence type="ECO:0000259" key="15">
    <source>
        <dbReference type="Pfam" id="PF00905"/>
    </source>
</evidence>
<evidence type="ECO:0000256" key="8">
    <source>
        <dbReference type="ARBA" id="ARBA00022801"/>
    </source>
</evidence>
<keyword evidence="11 14" id="KW-1133">Transmembrane helix</keyword>
<dbReference type="STRING" id="247633.GP2143_00747"/>
<keyword evidence="12 14" id="KW-0472">Membrane</keyword>
<keyword evidence="7 14" id="KW-0812">Transmembrane</keyword>
<keyword evidence="4 14" id="KW-0997">Cell inner membrane</keyword>
<dbReference type="InterPro" id="IPR017790">
    <property type="entry name" value="Penicillin-binding_protein_2"/>
</dbReference>
<dbReference type="InterPro" id="IPR036138">
    <property type="entry name" value="PBP_dimer_sf"/>
</dbReference>
<sequence length="646" mass="72599">MSDQISLKDTFTERRIYFERTIFVGIFVVVLLSLLVVRYFSLQITEHDTYVTQSDRNRVQLQPVPPKRGLIYDRNGVLLAENRPSYSLTIVKEHIDNLDDTIVLLRQLIEIDDDHIKKFRRLLMRQRPHASVPLKFKLTEEEIAIISVNRYRLPGVDVDAQLARHYPHGELFTHVLGYVGRINEKEQFEIDEVNYSGTNEIGKIGLEQYYEKELHGEVGSQNVETNARGRVLRVLERSDPEPGQDITLYIDAYVQKVAHEALGDYRGSVVAIDPKTGGIIAMVSTPSFDANMFVGGISSKNYNVLLQSPDRPLVNRSLQGQYAPGSTLKPIFGLAGLHYGMVTPDSVVRDPGWYLLPGDKSNRLYRDWTWKTRRTGHAKFVAMEQAIAESCDTYFYDLAYQLGIDRIHDFSEPFGFGSKVGIDINNERSGLLPSREWKRRYKRLPWYPGETINTGIGQGYLLVTPLQLATGIAALANRGVHFSPRLLKSKNDEEMPVPQLATIEVDDKHWDFIHHAMSQVVHGPRGSANAISRGAQYKIGGKTGTAQVIGIAQDEEYDTDKISARHRDNALFVGFAPLASPKIVVAVIIENGEKSSRAASIARKVLDAYLIDQDMLNAPVLNDSVVGKKVSARSDLDRGQLAVISR</sequence>
<dbReference type="UniPathway" id="UPA00219"/>
<reference evidence="17 18" key="1">
    <citation type="journal article" date="2010" name="J. Bacteriol.">
        <title>Genome sequence of the oligotrophic marine Gammaproteobacterium HTCC2143, isolated from the Oregon Coast.</title>
        <authorList>
            <person name="Oh H.M."/>
            <person name="Kang I."/>
            <person name="Ferriera S."/>
            <person name="Giovannoni S.J."/>
            <person name="Cho J.C."/>
        </authorList>
    </citation>
    <scope>NUCLEOTIDE SEQUENCE [LARGE SCALE GENOMIC DNA]</scope>
    <source>
        <strain evidence="17 18">HTCC2143</strain>
    </source>
</reference>
<dbReference type="GO" id="GO:0006508">
    <property type="term" value="P:proteolysis"/>
    <property type="evidence" value="ECO:0007669"/>
    <property type="project" value="UniProtKB-KW"/>
</dbReference>
<feature type="binding site" evidence="14">
    <location>
        <position position="350"/>
    </location>
    <ligand>
        <name>Zn(2+)</name>
        <dbReference type="ChEBI" id="CHEBI:29105"/>
    </ligand>
</feature>
<dbReference type="EMBL" id="AAVT01000007">
    <property type="protein sequence ID" value="EAW30622.1"/>
    <property type="molecule type" value="Genomic_DNA"/>
</dbReference>
<dbReference type="GO" id="GO:0008360">
    <property type="term" value="P:regulation of cell shape"/>
    <property type="evidence" value="ECO:0007669"/>
    <property type="project" value="UniProtKB-KW"/>
</dbReference>